<proteinExistence type="inferred from homology"/>
<dbReference type="PANTHER" id="PTHR32322:SF2">
    <property type="entry name" value="EAMA DOMAIN-CONTAINING PROTEIN"/>
    <property type="match status" value="1"/>
</dbReference>
<evidence type="ECO:0000256" key="2">
    <source>
        <dbReference type="ARBA" id="ARBA00007362"/>
    </source>
</evidence>
<feature type="transmembrane region" description="Helical" evidence="6">
    <location>
        <begin position="244"/>
        <end position="261"/>
    </location>
</feature>
<sequence>MGEIAGVLAALVSSGLGGTAIGATRYLIGLTDPLSLGAFRFGIGVVLLLPVALLRRERWPGARDWPAVAALGLLFFALFPVLFNASLIHTTAARGALALSTLPVLTMLIAALFGVERLTRRKSAGVSIAMGGVALALLAGLANAPEGAWRGDLLMVAAALCMALYSVSARPLMARSGPVAFTSIAMGVGAICLTAASAFRGGFASVANFGTVQWIAILYLGVFGGAVVFILWAYALERTTPTRVAVSITVNPIMAALVGALLLHEPIAWNLIVGLLAVFLGIWVATTEPSWPSGSAGSAARRG</sequence>
<feature type="transmembrane region" description="Helical" evidence="6">
    <location>
        <begin position="267"/>
        <end position="285"/>
    </location>
</feature>
<comment type="subcellular location">
    <subcellularLocation>
        <location evidence="1">Membrane</location>
        <topology evidence="1">Multi-pass membrane protein</topology>
    </subcellularLocation>
</comment>
<evidence type="ECO:0000259" key="7">
    <source>
        <dbReference type="Pfam" id="PF00892"/>
    </source>
</evidence>
<dbReference type="Pfam" id="PF00892">
    <property type="entry name" value="EamA"/>
    <property type="match status" value="2"/>
</dbReference>
<feature type="transmembrane region" description="Helical" evidence="6">
    <location>
        <begin position="33"/>
        <end position="53"/>
    </location>
</feature>
<feature type="transmembrane region" description="Helical" evidence="6">
    <location>
        <begin position="148"/>
        <end position="167"/>
    </location>
</feature>
<feature type="transmembrane region" description="Helical" evidence="6">
    <location>
        <begin position="95"/>
        <end position="115"/>
    </location>
</feature>
<keyword evidence="4 6" id="KW-1133">Transmembrane helix</keyword>
<feature type="domain" description="EamA" evidence="7">
    <location>
        <begin position="150"/>
        <end position="286"/>
    </location>
</feature>
<evidence type="ECO:0000313" key="9">
    <source>
        <dbReference type="Proteomes" id="UP001363010"/>
    </source>
</evidence>
<gene>
    <name evidence="8" type="ORF">WKW80_09185</name>
</gene>
<dbReference type="InterPro" id="IPR050638">
    <property type="entry name" value="AA-Vitamin_Transporters"/>
</dbReference>
<accession>A0ABU8VWX9</accession>
<dbReference type="InterPro" id="IPR000620">
    <property type="entry name" value="EamA_dom"/>
</dbReference>
<evidence type="ECO:0000256" key="3">
    <source>
        <dbReference type="ARBA" id="ARBA00022692"/>
    </source>
</evidence>
<name>A0ABU8VWX9_9BURK</name>
<feature type="transmembrane region" description="Helical" evidence="6">
    <location>
        <begin position="211"/>
        <end position="232"/>
    </location>
</feature>
<feature type="transmembrane region" description="Helical" evidence="6">
    <location>
        <begin position="65"/>
        <end position="83"/>
    </location>
</feature>
<feature type="domain" description="EamA" evidence="7">
    <location>
        <begin position="5"/>
        <end position="137"/>
    </location>
</feature>
<dbReference type="EMBL" id="JBBKZV010000004">
    <property type="protein sequence ID" value="MEJ8822212.1"/>
    <property type="molecule type" value="Genomic_DNA"/>
</dbReference>
<feature type="transmembrane region" description="Helical" evidence="6">
    <location>
        <begin position="179"/>
        <end position="199"/>
    </location>
</feature>
<evidence type="ECO:0000256" key="4">
    <source>
        <dbReference type="ARBA" id="ARBA00022989"/>
    </source>
</evidence>
<protein>
    <submittedName>
        <fullName evidence="8">DMT family transporter</fullName>
    </submittedName>
</protein>
<reference evidence="8 9" key="1">
    <citation type="submission" date="2024-03" db="EMBL/GenBank/DDBJ databases">
        <title>Novel species of the genus Variovorax.</title>
        <authorList>
            <person name="Liu Q."/>
            <person name="Xin Y.-H."/>
        </authorList>
    </citation>
    <scope>NUCLEOTIDE SEQUENCE [LARGE SCALE GENOMIC DNA]</scope>
    <source>
        <strain evidence="8 9">KACC 18501</strain>
    </source>
</reference>
<evidence type="ECO:0000256" key="5">
    <source>
        <dbReference type="ARBA" id="ARBA00023136"/>
    </source>
</evidence>
<comment type="caution">
    <text evidence="8">The sequence shown here is derived from an EMBL/GenBank/DDBJ whole genome shotgun (WGS) entry which is preliminary data.</text>
</comment>
<feature type="transmembrane region" description="Helical" evidence="6">
    <location>
        <begin position="124"/>
        <end position="142"/>
    </location>
</feature>
<comment type="similarity">
    <text evidence="2">Belongs to the EamA transporter family.</text>
</comment>
<dbReference type="RefSeq" id="WP_340363262.1">
    <property type="nucleotide sequence ID" value="NZ_JBBKZV010000004.1"/>
</dbReference>
<keyword evidence="3 6" id="KW-0812">Transmembrane</keyword>
<dbReference type="Proteomes" id="UP001363010">
    <property type="component" value="Unassembled WGS sequence"/>
</dbReference>
<organism evidence="8 9">
    <name type="scientific">Variovorax humicola</name>
    <dbReference type="NCBI Taxonomy" id="1769758"/>
    <lineage>
        <taxon>Bacteria</taxon>
        <taxon>Pseudomonadati</taxon>
        <taxon>Pseudomonadota</taxon>
        <taxon>Betaproteobacteria</taxon>
        <taxon>Burkholderiales</taxon>
        <taxon>Comamonadaceae</taxon>
        <taxon>Variovorax</taxon>
    </lineage>
</organism>
<dbReference type="PANTHER" id="PTHR32322">
    <property type="entry name" value="INNER MEMBRANE TRANSPORTER"/>
    <property type="match status" value="1"/>
</dbReference>
<keyword evidence="5 6" id="KW-0472">Membrane</keyword>
<keyword evidence="9" id="KW-1185">Reference proteome</keyword>
<evidence type="ECO:0000256" key="6">
    <source>
        <dbReference type="SAM" id="Phobius"/>
    </source>
</evidence>
<dbReference type="Gene3D" id="1.10.3730.20">
    <property type="match status" value="1"/>
</dbReference>
<dbReference type="InterPro" id="IPR037185">
    <property type="entry name" value="EmrE-like"/>
</dbReference>
<evidence type="ECO:0000256" key="1">
    <source>
        <dbReference type="ARBA" id="ARBA00004141"/>
    </source>
</evidence>
<dbReference type="SUPFAM" id="SSF103481">
    <property type="entry name" value="Multidrug resistance efflux transporter EmrE"/>
    <property type="match status" value="2"/>
</dbReference>
<evidence type="ECO:0000313" key="8">
    <source>
        <dbReference type="EMBL" id="MEJ8822212.1"/>
    </source>
</evidence>